<evidence type="ECO:0000313" key="3">
    <source>
        <dbReference type="Proteomes" id="UP000471465"/>
    </source>
</evidence>
<accession>A0A6N7BWY9</accession>
<name>A0A6N7BWY9_9GAMM</name>
<protein>
    <submittedName>
        <fullName evidence="2">Uncharacterized protein</fullName>
    </submittedName>
</protein>
<proteinExistence type="predicted"/>
<dbReference type="AlphaFoldDB" id="A0A6N7BWY9"/>
<sequence length="152" mass="17501">MTLVTSLRIDTAIKPASYLRALLYVGLTGVMMILAWFASLTLWQYLLILIVSAAVASYLIISRPILLHISQPSLSQRVDKEWQLLIRTGRGDELWQAELVDINCYQWAMSVEFNIVEPYQRTFSTTIFRDQVNHEQWRQLNILANISKGDIS</sequence>
<gene>
    <name evidence="2" type="ORF">FQV37_887</name>
</gene>
<evidence type="ECO:0000256" key="1">
    <source>
        <dbReference type="SAM" id="Phobius"/>
    </source>
</evidence>
<dbReference type="EMBL" id="VZIZ01000019">
    <property type="protein sequence ID" value="KAF0568479.1"/>
    <property type="molecule type" value="Genomic_DNA"/>
</dbReference>
<evidence type="ECO:0000313" key="2">
    <source>
        <dbReference type="EMBL" id="KAF0568479.1"/>
    </source>
</evidence>
<keyword evidence="3" id="KW-1185">Reference proteome</keyword>
<reference evidence="2 3" key="1">
    <citation type="submission" date="2019-09" db="EMBL/GenBank/DDBJ databases">
        <title>Draft genome sequence of Psychrobacter nivimaris LAMA 639, in search for biotechnological relevant genes.</title>
        <authorList>
            <person name="Lima A.O.S."/>
            <person name="Staloch B.E.K."/>
            <person name="Freitas R.C."/>
            <person name="Niero H."/>
            <person name="Silva M.A.C."/>
        </authorList>
    </citation>
    <scope>NUCLEOTIDE SEQUENCE [LARGE SCALE GENOMIC DNA]</scope>
    <source>
        <strain evidence="2 3">LAMA 639</strain>
    </source>
</reference>
<dbReference type="Proteomes" id="UP000471465">
    <property type="component" value="Unassembled WGS sequence"/>
</dbReference>
<comment type="caution">
    <text evidence="2">The sequence shown here is derived from an EMBL/GenBank/DDBJ whole genome shotgun (WGS) entry which is preliminary data.</text>
</comment>
<keyword evidence="1" id="KW-0472">Membrane</keyword>
<organism evidence="2 3">
    <name type="scientific">Psychrobacter nivimaris</name>
    <dbReference type="NCBI Taxonomy" id="281738"/>
    <lineage>
        <taxon>Bacteria</taxon>
        <taxon>Pseudomonadati</taxon>
        <taxon>Pseudomonadota</taxon>
        <taxon>Gammaproteobacteria</taxon>
        <taxon>Moraxellales</taxon>
        <taxon>Moraxellaceae</taxon>
        <taxon>Psychrobacter</taxon>
    </lineage>
</organism>
<dbReference type="RefSeq" id="WP_160022311.1">
    <property type="nucleotide sequence ID" value="NZ_VZIZ01000019.1"/>
</dbReference>
<feature type="transmembrane region" description="Helical" evidence="1">
    <location>
        <begin position="43"/>
        <end position="61"/>
    </location>
</feature>
<keyword evidence="1" id="KW-0812">Transmembrane</keyword>
<feature type="transmembrane region" description="Helical" evidence="1">
    <location>
        <begin position="21"/>
        <end position="37"/>
    </location>
</feature>
<keyword evidence="1" id="KW-1133">Transmembrane helix</keyword>